<dbReference type="InterPro" id="IPR051795">
    <property type="entry name" value="Glycosyl_Hydrlase_43"/>
</dbReference>
<evidence type="ECO:0000256" key="3">
    <source>
        <dbReference type="ARBA" id="ARBA00023295"/>
    </source>
</evidence>
<gene>
    <name evidence="6" type="ORF">EJ06DRAFT_349366</name>
</gene>
<reference evidence="6" key="1">
    <citation type="journal article" date="2020" name="Stud. Mycol.">
        <title>101 Dothideomycetes genomes: a test case for predicting lifestyles and emergence of pathogens.</title>
        <authorList>
            <person name="Haridas S."/>
            <person name="Albert R."/>
            <person name="Binder M."/>
            <person name="Bloem J."/>
            <person name="Labutti K."/>
            <person name="Salamov A."/>
            <person name="Andreopoulos B."/>
            <person name="Baker S."/>
            <person name="Barry K."/>
            <person name="Bills G."/>
            <person name="Bluhm B."/>
            <person name="Cannon C."/>
            <person name="Castanera R."/>
            <person name="Culley D."/>
            <person name="Daum C."/>
            <person name="Ezra D."/>
            <person name="Gonzalez J."/>
            <person name="Henrissat B."/>
            <person name="Kuo A."/>
            <person name="Liang C."/>
            <person name="Lipzen A."/>
            <person name="Lutzoni F."/>
            <person name="Magnuson J."/>
            <person name="Mondo S."/>
            <person name="Nolan M."/>
            <person name="Ohm R."/>
            <person name="Pangilinan J."/>
            <person name="Park H.-J."/>
            <person name="Ramirez L."/>
            <person name="Alfaro M."/>
            <person name="Sun H."/>
            <person name="Tritt A."/>
            <person name="Yoshinaga Y."/>
            <person name="Zwiers L.-H."/>
            <person name="Turgeon B."/>
            <person name="Goodwin S."/>
            <person name="Spatafora J."/>
            <person name="Crous P."/>
            <person name="Grigoriev I."/>
        </authorList>
    </citation>
    <scope>NUCLEOTIDE SEQUENCE</scope>
    <source>
        <strain evidence="6">CBS 262.69</strain>
    </source>
</reference>
<dbReference type="Proteomes" id="UP000799640">
    <property type="component" value="Unassembled WGS sequence"/>
</dbReference>
<evidence type="ECO:0000256" key="4">
    <source>
        <dbReference type="RuleBase" id="RU361187"/>
    </source>
</evidence>
<sequence>MKLSLFFVLPVLGQQFNNPVLWQDLADLDVLRVNNTYYYSASTMHYSPGAPVLRSYDLVNWEFIGHSVPVLDWSPKYDLSGGNAYVKGIWASFLGYRPRSDLFYWGGCIEFAKTHIYTAPAATGPWTRRSTIDSCYYDAGLLVDDDDRMYVAYGNTNISVAQMSPDGLRQVRTQVVFRSPKNVGTIEGSRFYKYKGSYYIFVTKPPDAQYVLKAASPFGPYTMKVLVNRIPSPVAGSGAPHQGGLVTTPSGAWYYMAFIDAYPGGRVPVLAPVSWGADGFPTVQAPGSRWAASYPYPGPPRAVKSSLGVETFEAPTLGPDWEWNHNPDVSKFALGNGLVLRTATRTLDLYAARNTLTRRIVGPQSSATIELDFEGMRDGDRAGLALLRDSSAWIGVQKDGGEVRVVVVHGIEMDDKWRTAKMGSEVEAVPIQGGTVWLRLAADIRPGAGRAGIFSYSTDGRSWHTLGRPFVMKTAWQFFMGYRFAVFNFATKVLGGEVTVRRFELNMP</sequence>
<dbReference type="InterPro" id="IPR041542">
    <property type="entry name" value="GH43_C2"/>
</dbReference>
<evidence type="ECO:0000259" key="5">
    <source>
        <dbReference type="Pfam" id="PF17851"/>
    </source>
</evidence>
<evidence type="ECO:0000256" key="2">
    <source>
        <dbReference type="ARBA" id="ARBA00022801"/>
    </source>
</evidence>
<feature type="domain" description="Beta-xylosidase C-terminal Concanavalin A-like" evidence="5">
    <location>
        <begin position="310"/>
        <end position="504"/>
    </location>
</feature>
<evidence type="ECO:0000256" key="1">
    <source>
        <dbReference type="ARBA" id="ARBA00009865"/>
    </source>
</evidence>
<comment type="similarity">
    <text evidence="1 4">Belongs to the glycosyl hydrolase 43 family.</text>
</comment>
<dbReference type="InterPro" id="IPR023296">
    <property type="entry name" value="Glyco_hydro_beta-prop_sf"/>
</dbReference>
<dbReference type="PANTHER" id="PTHR42812:SF15">
    <property type="entry name" value="HYDROLASE, PUTATIVE (AFU_ORTHOLOGUE AFUA_2G00930)-RELATED"/>
    <property type="match status" value="1"/>
</dbReference>
<proteinExistence type="inferred from homology"/>
<keyword evidence="3 4" id="KW-0326">Glycosidase</keyword>
<dbReference type="InterPro" id="IPR006710">
    <property type="entry name" value="Glyco_hydro_43"/>
</dbReference>
<dbReference type="SUPFAM" id="SSF75005">
    <property type="entry name" value="Arabinanase/levansucrase/invertase"/>
    <property type="match status" value="1"/>
</dbReference>
<protein>
    <submittedName>
        <fullName evidence="6">Arabinanase/levansucrase/invertase</fullName>
    </submittedName>
</protein>
<organism evidence="6 7">
    <name type="scientific">Trichodelitschia bisporula</name>
    <dbReference type="NCBI Taxonomy" id="703511"/>
    <lineage>
        <taxon>Eukaryota</taxon>
        <taxon>Fungi</taxon>
        <taxon>Dikarya</taxon>
        <taxon>Ascomycota</taxon>
        <taxon>Pezizomycotina</taxon>
        <taxon>Dothideomycetes</taxon>
        <taxon>Dothideomycetes incertae sedis</taxon>
        <taxon>Phaeotrichales</taxon>
        <taxon>Phaeotrichaceae</taxon>
        <taxon>Trichodelitschia</taxon>
    </lineage>
</organism>
<dbReference type="AlphaFoldDB" id="A0A6G1I0R9"/>
<accession>A0A6G1I0R9</accession>
<keyword evidence="7" id="KW-1185">Reference proteome</keyword>
<evidence type="ECO:0000313" key="7">
    <source>
        <dbReference type="Proteomes" id="UP000799640"/>
    </source>
</evidence>
<dbReference type="PANTHER" id="PTHR42812">
    <property type="entry name" value="BETA-XYLOSIDASE"/>
    <property type="match status" value="1"/>
</dbReference>
<dbReference type="InterPro" id="IPR013320">
    <property type="entry name" value="ConA-like_dom_sf"/>
</dbReference>
<dbReference type="OrthoDB" id="2139957at2759"/>
<keyword evidence="2 4" id="KW-0378">Hydrolase</keyword>
<dbReference type="GO" id="GO:0004553">
    <property type="term" value="F:hydrolase activity, hydrolyzing O-glycosyl compounds"/>
    <property type="evidence" value="ECO:0007669"/>
    <property type="project" value="InterPro"/>
</dbReference>
<dbReference type="EMBL" id="ML996692">
    <property type="protein sequence ID" value="KAF2401575.1"/>
    <property type="molecule type" value="Genomic_DNA"/>
</dbReference>
<evidence type="ECO:0000313" key="6">
    <source>
        <dbReference type="EMBL" id="KAF2401575.1"/>
    </source>
</evidence>
<dbReference type="CDD" id="cd09001">
    <property type="entry name" value="GH43_FsAxh1-like"/>
    <property type="match status" value="1"/>
</dbReference>
<dbReference type="GO" id="GO:0005975">
    <property type="term" value="P:carbohydrate metabolic process"/>
    <property type="evidence" value="ECO:0007669"/>
    <property type="project" value="InterPro"/>
</dbReference>
<dbReference type="SUPFAM" id="SSF49899">
    <property type="entry name" value="Concanavalin A-like lectins/glucanases"/>
    <property type="match status" value="1"/>
</dbReference>
<dbReference type="Pfam" id="PF17851">
    <property type="entry name" value="GH43_C2"/>
    <property type="match status" value="1"/>
</dbReference>
<dbReference type="Gene3D" id="2.115.10.20">
    <property type="entry name" value="Glycosyl hydrolase domain, family 43"/>
    <property type="match status" value="1"/>
</dbReference>
<dbReference type="Gene3D" id="2.60.120.200">
    <property type="match status" value="1"/>
</dbReference>
<dbReference type="Pfam" id="PF04616">
    <property type="entry name" value="Glyco_hydro_43"/>
    <property type="match status" value="1"/>
</dbReference>
<name>A0A6G1I0R9_9PEZI</name>